<proteinExistence type="predicted"/>
<keyword evidence="3" id="KW-1185">Reference proteome</keyword>
<evidence type="ECO:0000256" key="1">
    <source>
        <dbReference type="SAM" id="MobiDB-lite"/>
    </source>
</evidence>
<evidence type="ECO:0000313" key="3">
    <source>
        <dbReference type="Proteomes" id="UP000000759"/>
    </source>
</evidence>
<dbReference type="OrthoDB" id="4033880at2759"/>
<sequence length="510" mass="54244">MFDLNTILSRKSSATSETIQKLNNLLYDESVQTITSFELNQLASLTYHESSLAGADDDLAEAIYEALGRVLSQPASQTPLALHKALAVVHHVLIFGAEKSLAEAIFLGKHVDFLQSYNTVLLAQQQAGAAGIFMRIKGGGVDKGGPVREASQKVLRLLTNRQVLTRERQAQADPNSLVPIGNRQEAAFVTDDVRLYALQKRMERERSMMTRSNLAKADNGFGSGYTSRDGKAVVGAAHGLDEMLKMEQREKNRFTDDGVTRQSVSTGYVAPILTNAFGATEFAQKHMPPLDLLDLGDATAPVITTLHGGPQETDFLDFSSDLPALDYQSRPVEAADGLLSLDYTSDVMGTDSTGNGNDLFGNTTDLLGDLTIVDASSTNTASRNCMVSEPSPSGHDRFAALDELVKSIPMSSSSAKSAIGTTSLSSNSHFDNLGTLGVVDRSAESATDFASSYESSTLKISASTPTWSTSLEDGDDSENGFIMGGVTGAGLEPMGAAPAAPPPPPGNVWH</sequence>
<dbReference type="RefSeq" id="XP_002179927.1">
    <property type="nucleotide sequence ID" value="XM_002179891.1"/>
</dbReference>
<dbReference type="KEGG" id="pti:PHATRDRAFT_45658"/>
<dbReference type="HOGENOM" id="CLU_534708_0_0_1"/>
<reference evidence="3" key="2">
    <citation type="submission" date="2008-08" db="EMBL/GenBank/DDBJ databases">
        <authorList>
            <consortium name="Diatom Consortium"/>
            <person name="Grigoriev I."/>
            <person name="Grimwood J."/>
            <person name="Kuo A."/>
            <person name="Otillar R.P."/>
            <person name="Salamov A."/>
            <person name="Detter J.C."/>
            <person name="Lindquist E."/>
            <person name="Shapiro H."/>
            <person name="Lucas S."/>
            <person name="Glavina del Rio T."/>
            <person name="Pitluck S."/>
            <person name="Rokhsar D."/>
            <person name="Bowler C."/>
        </authorList>
    </citation>
    <scope>GENOME REANNOTATION</scope>
    <source>
        <strain evidence="3">CCAP 1055/1</strain>
    </source>
</reference>
<protein>
    <recommendedName>
        <fullName evidence="4">ENTH domain-containing protein</fullName>
    </recommendedName>
</protein>
<dbReference type="EMBL" id="CM000610">
    <property type="protein sequence ID" value="EEC48913.1"/>
    <property type="molecule type" value="Genomic_DNA"/>
</dbReference>
<name>B7FYF4_PHATC</name>
<accession>B7FYF4</accession>
<organism evidence="2 3">
    <name type="scientific">Phaeodactylum tricornutum (strain CCAP 1055/1)</name>
    <dbReference type="NCBI Taxonomy" id="556484"/>
    <lineage>
        <taxon>Eukaryota</taxon>
        <taxon>Sar</taxon>
        <taxon>Stramenopiles</taxon>
        <taxon>Ochrophyta</taxon>
        <taxon>Bacillariophyta</taxon>
        <taxon>Bacillariophyceae</taxon>
        <taxon>Bacillariophycidae</taxon>
        <taxon>Naviculales</taxon>
        <taxon>Phaeodactylaceae</taxon>
        <taxon>Phaeodactylum</taxon>
    </lineage>
</organism>
<dbReference type="GeneID" id="7200444"/>
<dbReference type="Gene3D" id="1.25.40.90">
    <property type="match status" value="1"/>
</dbReference>
<feature type="region of interest" description="Disordered" evidence="1">
    <location>
        <begin position="490"/>
        <end position="510"/>
    </location>
</feature>
<dbReference type="InParanoid" id="B7FYF4"/>
<evidence type="ECO:0008006" key="4">
    <source>
        <dbReference type="Google" id="ProtNLM"/>
    </source>
</evidence>
<evidence type="ECO:0000313" key="2">
    <source>
        <dbReference type="EMBL" id="EEC48913.1"/>
    </source>
</evidence>
<feature type="compositionally biased region" description="Pro residues" evidence="1">
    <location>
        <begin position="499"/>
        <end position="510"/>
    </location>
</feature>
<dbReference type="Proteomes" id="UP000000759">
    <property type="component" value="Chromosome 7"/>
</dbReference>
<dbReference type="InterPro" id="IPR008942">
    <property type="entry name" value="ENTH_VHS"/>
</dbReference>
<dbReference type="eggNOG" id="ENOG502ST0U">
    <property type="taxonomic scope" value="Eukaryota"/>
</dbReference>
<reference evidence="2 3" key="1">
    <citation type="journal article" date="2008" name="Nature">
        <title>The Phaeodactylum genome reveals the evolutionary history of diatom genomes.</title>
        <authorList>
            <person name="Bowler C."/>
            <person name="Allen A.E."/>
            <person name="Badger J.H."/>
            <person name="Grimwood J."/>
            <person name="Jabbari K."/>
            <person name="Kuo A."/>
            <person name="Maheswari U."/>
            <person name="Martens C."/>
            <person name="Maumus F."/>
            <person name="Otillar R.P."/>
            <person name="Rayko E."/>
            <person name="Salamov A."/>
            <person name="Vandepoele K."/>
            <person name="Beszteri B."/>
            <person name="Gruber A."/>
            <person name="Heijde M."/>
            <person name="Katinka M."/>
            <person name="Mock T."/>
            <person name="Valentin K."/>
            <person name="Verret F."/>
            <person name="Berges J.A."/>
            <person name="Brownlee C."/>
            <person name="Cadoret J.P."/>
            <person name="Chiovitti A."/>
            <person name="Choi C.J."/>
            <person name="Coesel S."/>
            <person name="De Martino A."/>
            <person name="Detter J.C."/>
            <person name="Durkin C."/>
            <person name="Falciatore A."/>
            <person name="Fournet J."/>
            <person name="Haruta M."/>
            <person name="Huysman M.J."/>
            <person name="Jenkins B.D."/>
            <person name="Jiroutova K."/>
            <person name="Jorgensen R.E."/>
            <person name="Joubert Y."/>
            <person name="Kaplan A."/>
            <person name="Kroger N."/>
            <person name="Kroth P.G."/>
            <person name="La Roche J."/>
            <person name="Lindquist E."/>
            <person name="Lommer M."/>
            <person name="Martin-Jezequel V."/>
            <person name="Lopez P.J."/>
            <person name="Lucas S."/>
            <person name="Mangogna M."/>
            <person name="McGinnis K."/>
            <person name="Medlin L.K."/>
            <person name="Montsant A."/>
            <person name="Oudot-Le Secq M.P."/>
            <person name="Napoli C."/>
            <person name="Obornik M."/>
            <person name="Parker M.S."/>
            <person name="Petit J.L."/>
            <person name="Porcel B.M."/>
            <person name="Poulsen N."/>
            <person name="Robison M."/>
            <person name="Rychlewski L."/>
            <person name="Rynearson T.A."/>
            <person name="Schmutz J."/>
            <person name="Shapiro H."/>
            <person name="Siaut M."/>
            <person name="Stanley M."/>
            <person name="Sussman M.R."/>
            <person name="Taylor A.R."/>
            <person name="Vardi A."/>
            <person name="von Dassow P."/>
            <person name="Vyverman W."/>
            <person name="Willis A."/>
            <person name="Wyrwicz L.S."/>
            <person name="Rokhsar D.S."/>
            <person name="Weissenbach J."/>
            <person name="Armbrust E.V."/>
            <person name="Green B.R."/>
            <person name="Van de Peer Y."/>
            <person name="Grigoriev I.V."/>
        </authorList>
    </citation>
    <scope>NUCLEOTIDE SEQUENCE [LARGE SCALE GENOMIC DNA]</scope>
    <source>
        <strain evidence="2 3">CCAP 1055/1</strain>
    </source>
</reference>
<dbReference type="AlphaFoldDB" id="B7FYF4"/>
<gene>
    <name evidence="2" type="ORF">PHATRDRAFT_45658</name>
</gene>
<dbReference type="PaxDb" id="2850-Phatr45658"/>